<accession>C4IFE2</accession>
<gene>
    <name evidence="1" type="ORF">CLP_1646</name>
</gene>
<name>C4IFE2_CLOBU</name>
<comment type="caution">
    <text evidence="1">The sequence shown here is derived from an EMBL/GenBank/DDBJ whole genome shotgun (WGS) entry which is preliminary data.</text>
</comment>
<dbReference type="eggNOG" id="ENOG5032XXG">
    <property type="taxonomic scope" value="Bacteria"/>
</dbReference>
<dbReference type="EMBL" id="ACOM01000005">
    <property type="protein sequence ID" value="EEP54273.1"/>
    <property type="molecule type" value="Genomic_DNA"/>
</dbReference>
<keyword evidence="2" id="KW-1185">Reference proteome</keyword>
<dbReference type="InterPro" id="IPR025915">
    <property type="entry name" value="Phage_gp49_66"/>
</dbReference>
<dbReference type="HOGENOM" id="CLU_1623950_0_0_9"/>
<protein>
    <submittedName>
        <fullName evidence="1">Uncharacterized protein</fullName>
    </submittedName>
</protein>
<evidence type="ECO:0000313" key="2">
    <source>
        <dbReference type="Proteomes" id="UP000003081"/>
    </source>
</evidence>
<sequence>MDSYIGIKLIEAKPMKLGDYNRFKGWTIPVDEDPQREGYLVKYSDDYISWSPKEVFEKAYLKVDENKNLPSGVSIGQQMVNDFIVDYEVFTKKGKITIVIATLRNGFTIVESSACVDPKNYDEKIGAEICKERIKNQVWNHLGFLLQTAFKGVK</sequence>
<dbReference type="AlphaFoldDB" id="C4IFE2"/>
<dbReference type="Proteomes" id="UP000003081">
    <property type="component" value="Unassembled WGS sequence"/>
</dbReference>
<evidence type="ECO:0000313" key="1">
    <source>
        <dbReference type="EMBL" id="EEP54273.1"/>
    </source>
</evidence>
<dbReference type="RefSeq" id="WP_003409557.1">
    <property type="nucleotide sequence ID" value="NZ_ACOM01000005.1"/>
</dbReference>
<reference evidence="1 2" key="1">
    <citation type="submission" date="2009-08" db="EMBL/GenBank/DDBJ databases">
        <authorList>
            <person name="Shrivastava S."/>
            <person name="Brinkac L.B."/>
            <person name="Brown J.L."/>
            <person name="Bruce D.B."/>
            <person name="Detter C."/>
            <person name="Green L.D."/>
            <person name="Munk C.A."/>
            <person name="Rogers Y.C."/>
            <person name="Tapia R."/>
            <person name="Sims D.R."/>
            <person name="Smith L.A."/>
            <person name="Smith T.J."/>
            <person name="Sutton G."/>
            <person name="Brettin T."/>
        </authorList>
    </citation>
    <scope>NUCLEOTIDE SEQUENCE [LARGE SCALE GENOMIC DNA]</scope>
    <source>
        <strain evidence="2">E4 str. BoNT E BL5262</strain>
    </source>
</reference>
<organism evidence="1 2">
    <name type="scientific">Clostridium butyricum E4 str. BoNT E BL5262</name>
    <dbReference type="NCBI Taxonomy" id="632245"/>
    <lineage>
        <taxon>Bacteria</taxon>
        <taxon>Bacillati</taxon>
        <taxon>Bacillota</taxon>
        <taxon>Clostridia</taxon>
        <taxon>Eubacteriales</taxon>
        <taxon>Clostridiaceae</taxon>
        <taxon>Clostridium</taxon>
    </lineage>
</organism>
<dbReference type="Pfam" id="PF13876">
    <property type="entry name" value="Phage_gp49_66"/>
    <property type="match status" value="1"/>
</dbReference>
<proteinExistence type="predicted"/>